<evidence type="ECO:0000256" key="4">
    <source>
        <dbReference type="ARBA" id="ARBA00023235"/>
    </source>
</evidence>
<dbReference type="SMART" id="SM01005">
    <property type="entry name" value="Ala_racemase_C"/>
    <property type="match status" value="1"/>
</dbReference>
<dbReference type="PANTHER" id="PTHR30511">
    <property type="entry name" value="ALANINE RACEMASE"/>
    <property type="match status" value="1"/>
</dbReference>
<feature type="active site" description="Proton acceptor; specific for L-alanine" evidence="5">
    <location>
        <position position="268"/>
    </location>
</feature>
<reference evidence="9" key="1">
    <citation type="journal article" date="2019" name="PLoS Negl. Trop. Dis.">
        <title>Revisiting the worldwide diversity of Leptospira species in the environment.</title>
        <authorList>
            <person name="Vincent A.T."/>
            <person name="Schiettekatte O."/>
            <person name="Bourhy P."/>
            <person name="Veyrier F.J."/>
            <person name="Picardeau M."/>
        </authorList>
    </citation>
    <scope>NUCLEOTIDE SEQUENCE [LARGE SCALE GENOMIC DNA]</scope>
    <source>
        <strain evidence="9">201702476</strain>
    </source>
</reference>
<dbReference type="GO" id="GO:0030170">
    <property type="term" value="F:pyridoxal phosphate binding"/>
    <property type="evidence" value="ECO:0007669"/>
    <property type="project" value="UniProtKB-UniRule"/>
</dbReference>
<dbReference type="SUPFAM" id="SSF51419">
    <property type="entry name" value="PLP-binding barrel"/>
    <property type="match status" value="1"/>
</dbReference>
<dbReference type="EMBL" id="RQGD01000014">
    <property type="protein sequence ID" value="TGL62013.1"/>
    <property type="molecule type" value="Genomic_DNA"/>
</dbReference>
<dbReference type="InterPro" id="IPR001608">
    <property type="entry name" value="Ala_racemase_N"/>
</dbReference>
<dbReference type="InterPro" id="IPR000821">
    <property type="entry name" value="Ala_racemase"/>
</dbReference>
<dbReference type="HAMAP" id="MF_01201">
    <property type="entry name" value="Ala_racemase"/>
    <property type="match status" value="1"/>
</dbReference>
<evidence type="ECO:0000259" key="8">
    <source>
        <dbReference type="SMART" id="SM01005"/>
    </source>
</evidence>
<comment type="similarity">
    <text evidence="5">Belongs to the alanine racemase family.</text>
</comment>
<comment type="function">
    <text evidence="5">Catalyzes the interconversion of L-alanine and D-alanine. May also act on other amino acids.</text>
</comment>
<feature type="binding site" evidence="5 7">
    <location>
        <position position="316"/>
    </location>
    <ligand>
        <name>substrate</name>
    </ligand>
</feature>
<dbReference type="InterPro" id="IPR029066">
    <property type="entry name" value="PLP-binding_barrel"/>
</dbReference>
<keyword evidence="4 5" id="KW-0413">Isomerase</keyword>
<dbReference type="UniPathway" id="UPA00042">
    <property type="reaction ID" value="UER00497"/>
</dbReference>
<sequence length="376" mass="41800">MLSCEVILSKSALEHNISLYRKLTSETTKFTAVVKSNAYGHGLLEMAGLALSAGADLLGVNSLEEAETLRAKFPQATILIMGSIPNLSLRKHKLADSNFWVMVSRLEEMEELSTLSPAPKIHLKLETGMSRLGLDMIQIEQIADEIKNRKLKLSGLATHFASTEDFTEHSFSMKQLQKFLEGVKVFQERGFADLILHCASSASAMLFPEARLDLIRVGISMYGLWPSLETKLSLSMMGKDIGTLKPVLTWKTKIQHIQELPTGAFIGYGSTFKTTYPTKLAVIPVGYYEGLDRKLSNTGYMLVHGERARILGRICMNMTMIEITHIPDAKLGDEVIILGSSGHEVVTADDHANWTNTINYEVVTRILDQFPRTITH</sequence>
<keyword evidence="3 5" id="KW-0663">Pyridoxal phosphate</keyword>
<dbReference type="InterPro" id="IPR011079">
    <property type="entry name" value="Ala_racemase_C"/>
</dbReference>
<evidence type="ECO:0000256" key="3">
    <source>
        <dbReference type="ARBA" id="ARBA00022898"/>
    </source>
</evidence>
<feature type="domain" description="Alanine racemase C-terminal" evidence="8">
    <location>
        <begin position="247"/>
        <end position="375"/>
    </location>
</feature>
<evidence type="ECO:0000256" key="7">
    <source>
        <dbReference type="PIRSR" id="PIRSR600821-52"/>
    </source>
</evidence>
<dbReference type="SUPFAM" id="SSF50621">
    <property type="entry name" value="Alanine racemase C-terminal domain-like"/>
    <property type="match status" value="1"/>
</dbReference>
<comment type="pathway">
    <text evidence="5">Amino-acid biosynthesis; D-alanine biosynthesis; D-alanine from L-alanine: step 1/1.</text>
</comment>
<evidence type="ECO:0000313" key="9">
    <source>
        <dbReference type="EMBL" id="TGL62013.1"/>
    </source>
</evidence>
<gene>
    <name evidence="9" type="primary">alr</name>
    <name evidence="9" type="ORF">EHQ58_04790</name>
</gene>
<dbReference type="Gene3D" id="2.40.37.10">
    <property type="entry name" value="Lyase, Ornithine Decarboxylase, Chain A, domain 1"/>
    <property type="match status" value="1"/>
</dbReference>
<name>A0A4R9KB28_9LEPT</name>
<dbReference type="GO" id="GO:0005829">
    <property type="term" value="C:cytosol"/>
    <property type="evidence" value="ECO:0007669"/>
    <property type="project" value="TreeGrafter"/>
</dbReference>
<evidence type="ECO:0000256" key="1">
    <source>
        <dbReference type="ARBA" id="ARBA00000316"/>
    </source>
</evidence>
<comment type="cofactor">
    <cofactor evidence="2 5 6">
        <name>pyridoxal 5'-phosphate</name>
        <dbReference type="ChEBI" id="CHEBI:597326"/>
    </cofactor>
</comment>
<dbReference type="Pfam" id="PF00842">
    <property type="entry name" value="Ala_racemase_C"/>
    <property type="match status" value="1"/>
</dbReference>
<dbReference type="PANTHER" id="PTHR30511:SF0">
    <property type="entry name" value="ALANINE RACEMASE, CATABOLIC-RELATED"/>
    <property type="match status" value="1"/>
</dbReference>
<dbReference type="NCBIfam" id="TIGR00492">
    <property type="entry name" value="alr"/>
    <property type="match status" value="1"/>
</dbReference>
<feature type="active site" description="Proton acceptor; specific for D-alanine" evidence="5">
    <location>
        <position position="35"/>
    </location>
</feature>
<dbReference type="RefSeq" id="WP_135622806.1">
    <property type="nucleotide sequence ID" value="NZ_RQGD01000014.1"/>
</dbReference>
<dbReference type="Proteomes" id="UP000297693">
    <property type="component" value="Unassembled WGS sequence"/>
</dbReference>
<dbReference type="Pfam" id="PF01168">
    <property type="entry name" value="Ala_racemase_N"/>
    <property type="match status" value="1"/>
</dbReference>
<dbReference type="PRINTS" id="PR00992">
    <property type="entry name" value="ALARACEMASE"/>
</dbReference>
<feature type="binding site" evidence="5 7">
    <location>
        <position position="131"/>
    </location>
    <ligand>
        <name>substrate</name>
    </ligand>
</feature>
<comment type="caution">
    <text evidence="9">The sequence shown here is derived from an EMBL/GenBank/DDBJ whole genome shotgun (WGS) entry which is preliminary data.</text>
</comment>
<evidence type="ECO:0000256" key="2">
    <source>
        <dbReference type="ARBA" id="ARBA00001933"/>
    </source>
</evidence>
<dbReference type="Gene3D" id="3.20.20.10">
    <property type="entry name" value="Alanine racemase"/>
    <property type="match status" value="1"/>
</dbReference>
<dbReference type="InterPro" id="IPR009006">
    <property type="entry name" value="Ala_racemase/Decarboxylase_C"/>
</dbReference>
<dbReference type="InterPro" id="IPR020622">
    <property type="entry name" value="Ala_racemase_pyridoxalP-BS"/>
</dbReference>
<dbReference type="EC" id="5.1.1.1" evidence="5"/>
<evidence type="ECO:0000256" key="6">
    <source>
        <dbReference type="PIRSR" id="PIRSR600821-50"/>
    </source>
</evidence>
<dbReference type="AlphaFoldDB" id="A0A4R9KB28"/>
<evidence type="ECO:0000256" key="5">
    <source>
        <dbReference type="HAMAP-Rule" id="MF_01201"/>
    </source>
</evidence>
<dbReference type="OrthoDB" id="9813814at2"/>
<protein>
    <recommendedName>
        <fullName evidence="5">Alanine racemase</fullName>
        <ecNumber evidence="5">5.1.1.1</ecNumber>
    </recommendedName>
</protein>
<evidence type="ECO:0000313" key="10">
    <source>
        <dbReference type="Proteomes" id="UP000297693"/>
    </source>
</evidence>
<dbReference type="PROSITE" id="PS00395">
    <property type="entry name" value="ALANINE_RACEMASE"/>
    <property type="match status" value="1"/>
</dbReference>
<dbReference type="GO" id="GO:0030632">
    <property type="term" value="P:D-alanine biosynthetic process"/>
    <property type="evidence" value="ECO:0007669"/>
    <property type="project" value="UniProtKB-UniRule"/>
</dbReference>
<dbReference type="CDD" id="cd00430">
    <property type="entry name" value="PLPDE_III_AR"/>
    <property type="match status" value="1"/>
</dbReference>
<accession>A0A4R9KB28</accession>
<dbReference type="GO" id="GO:0008784">
    <property type="term" value="F:alanine racemase activity"/>
    <property type="evidence" value="ECO:0007669"/>
    <property type="project" value="UniProtKB-UniRule"/>
</dbReference>
<organism evidence="9 10">
    <name type="scientific">Leptospira ognonensis</name>
    <dbReference type="NCBI Taxonomy" id="2484945"/>
    <lineage>
        <taxon>Bacteria</taxon>
        <taxon>Pseudomonadati</taxon>
        <taxon>Spirochaetota</taxon>
        <taxon>Spirochaetia</taxon>
        <taxon>Leptospirales</taxon>
        <taxon>Leptospiraceae</taxon>
        <taxon>Leptospira</taxon>
    </lineage>
</organism>
<comment type="catalytic activity">
    <reaction evidence="1 5">
        <text>L-alanine = D-alanine</text>
        <dbReference type="Rhea" id="RHEA:20249"/>
        <dbReference type="ChEBI" id="CHEBI:57416"/>
        <dbReference type="ChEBI" id="CHEBI:57972"/>
        <dbReference type="EC" id="5.1.1.1"/>
    </reaction>
</comment>
<dbReference type="FunFam" id="3.20.20.10:FF:000002">
    <property type="entry name" value="Alanine racemase"/>
    <property type="match status" value="1"/>
</dbReference>
<keyword evidence="10" id="KW-1185">Reference proteome</keyword>
<proteinExistence type="inferred from homology"/>
<feature type="modified residue" description="N6-(pyridoxal phosphate)lysine" evidence="5 6">
    <location>
        <position position="35"/>
    </location>
</feature>